<dbReference type="Proteomes" id="UP000266643">
    <property type="component" value="Unassembled WGS sequence"/>
</dbReference>
<protein>
    <recommendedName>
        <fullName evidence="3">Oxidoreductase FAD/NAD(P)-binding domain-containing protein</fullName>
    </recommendedName>
</protein>
<reference evidence="1 2" key="1">
    <citation type="submission" date="2018-08" db="EMBL/GenBank/DDBJ databases">
        <title>Aphanomyces genome sequencing and annotation.</title>
        <authorList>
            <person name="Minardi D."/>
            <person name="Oidtmann B."/>
            <person name="Van Der Giezen M."/>
            <person name="Studholme D.J."/>
        </authorList>
    </citation>
    <scope>NUCLEOTIDE SEQUENCE [LARGE SCALE GENOMIC DNA]</scope>
    <source>
        <strain evidence="1 2">D2</strain>
    </source>
</reference>
<sequence length="56" mass="6235">AGGYVYVCGATLMGTDVHKAFVELVQTHGAKSVVDATRYVQDLQHNHRYIQELWSA</sequence>
<comment type="caution">
    <text evidence="1">The sequence shown here is derived from an EMBL/GenBank/DDBJ whole genome shotgun (WGS) entry which is preliminary data.</text>
</comment>
<gene>
    <name evidence="1" type="ORF">DYB30_010546</name>
</gene>
<dbReference type="Gene3D" id="3.40.50.80">
    <property type="entry name" value="Nucleotide-binding domain of ferredoxin-NADP reductase (FNR) module"/>
    <property type="match status" value="1"/>
</dbReference>
<accession>A0A397DYR9</accession>
<dbReference type="EMBL" id="QUTD01003927">
    <property type="protein sequence ID" value="RHY70689.1"/>
    <property type="molecule type" value="Genomic_DNA"/>
</dbReference>
<evidence type="ECO:0008006" key="3">
    <source>
        <dbReference type="Google" id="ProtNLM"/>
    </source>
</evidence>
<organism evidence="1 2">
    <name type="scientific">Aphanomyces astaci</name>
    <name type="common">Crayfish plague agent</name>
    <dbReference type="NCBI Taxonomy" id="112090"/>
    <lineage>
        <taxon>Eukaryota</taxon>
        <taxon>Sar</taxon>
        <taxon>Stramenopiles</taxon>
        <taxon>Oomycota</taxon>
        <taxon>Saprolegniomycetes</taxon>
        <taxon>Saprolegniales</taxon>
        <taxon>Verrucalvaceae</taxon>
        <taxon>Aphanomyces</taxon>
    </lineage>
</organism>
<feature type="non-terminal residue" evidence="1">
    <location>
        <position position="1"/>
    </location>
</feature>
<dbReference type="SUPFAM" id="SSF52343">
    <property type="entry name" value="Ferredoxin reductase-like, C-terminal NADP-linked domain"/>
    <property type="match status" value="1"/>
</dbReference>
<evidence type="ECO:0000313" key="1">
    <source>
        <dbReference type="EMBL" id="RHY70689.1"/>
    </source>
</evidence>
<dbReference type="AlphaFoldDB" id="A0A397DYR9"/>
<name>A0A397DYR9_APHAT</name>
<evidence type="ECO:0000313" key="2">
    <source>
        <dbReference type="Proteomes" id="UP000266643"/>
    </source>
</evidence>
<proteinExistence type="predicted"/>
<dbReference type="InterPro" id="IPR039261">
    <property type="entry name" value="FNR_nucleotide-bd"/>
</dbReference>